<dbReference type="Proteomes" id="UP001365128">
    <property type="component" value="Unassembled WGS sequence"/>
</dbReference>
<comment type="caution">
    <text evidence="2">The sequence shown here is derived from an EMBL/GenBank/DDBJ whole genome shotgun (WGS) entry which is preliminary data.</text>
</comment>
<proteinExistence type="predicted"/>
<name>A0ABR1MQ69_9PEZI</name>
<feature type="region of interest" description="Disordered" evidence="1">
    <location>
        <begin position="1"/>
        <end position="40"/>
    </location>
</feature>
<evidence type="ECO:0000313" key="3">
    <source>
        <dbReference type="Proteomes" id="UP001365128"/>
    </source>
</evidence>
<feature type="compositionally biased region" description="Basic residues" evidence="1">
    <location>
        <begin position="1"/>
        <end position="12"/>
    </location>
</feature>
<evidence type="ECO:0000313" key="2">
    <source>
        <dbReference type="EMBL" id="KAK7555857.1"/>
    </source>
</evidence>
<feature type="compositionally biased region" description="Basic and acidic residues" evidence="1">
    <location>
        <begin position="56"/>
        <end position="65"/>
    </location>
</feature>
<sequence>MSSPCHGRKHQKAMYSRTFHKRDGGNTQHMSEHFHHHRSGRDEYYCHRKYAYRSCRHGEDSDTGGHHPAPNNDEPPSGEDRGNEPAPTGGEAQAEQANPGAVVRANANGGPAPEQPSREGPSEVPHARLLDTMERIESLCQRVADRLDARPESCCDGFDHDFEWPWPDFDDWFDGPGMIGSFCPCSMDLCGSSGRRSDSWSCRRGFTETRRISRR</sequence>
<dbReference type="EMBL" id="JBBPDW010000002">
    <property type="protein sequence ID" value="KAK7555857.1"/>
    <property type="molecule type" value="Genomic_DNA"/>
</dbReference>
<evidence type="ECO:0000256" key="1">
    <source>
        <dbReference type="SAM" id="MobiDB-lite"/>
    </source>
</evidence>
<accession>A0ABR1MQ69</accession>
<organism evidence="2 3">
    <name type="scientific">Phyllosticta citricarpa</name>
    <dbReference type="NCBI Taxonomy" id="55181"/>
    <lineage>
        <taxon>Eukaryota</taxon>
        <taxon>Fungi</taxon>
        <taxon>Dikarya</taxon>
        <taxon>Ascomycota</taxon>
        <taxon>Pezizomycotina</taxon>
        <taxon>Dothideomycetes</taxon>
        <taxon>Dothideomycetes incertae sedis</taxon>
        <taxon>Botryosphaeriales</taxon>
        <taxon>Phyllostictaceae</taxon>
        <taxon>Phyllosticta</taxon>
    </lineage>
</organism>
<keyword evidence="3" id="KW-1185">Reference proteome</keyword>
<reference evidence="2 3" key="1">
    <citation type="submission" date="2024-04" db="EMBL/GenBank/DDBJ databases">
        <title>Phyllosticta paracitricarpa is synonymous to the EU quarantine fungus P. citricarpa based on phylogenomic analyses.</title>
        <authorList>
            <consortium name="Lawrence Berkeley National Laboratory"/>
            <person name="Van Ingen-Buijs V.A."/>
            <person name="Van Westerhoven A.C."/>
            <person name="Haridas S."/>
            <person name="Skiadas P."/>
            <person name="Martin F."/>
            <person name="Groenewald J.Z."/>
            <person name="Crous P.W."/>
            <person name="Seidl M.F."/>
        </authorList>
    </citation>
    <scope>NUCLEOTIDE SEQUENCE [LARGE SCALE GENOMIC DNA]</scope>
    <source>
        <strain evidence="2 3">CBS 122670</strain>
    </source>
</reference>
<protein>
    <submittedName>
        <fullName evidence="2">Uncharacterized protein</fullName>
    </submittedName>
</protein>
<gene>
    <name evidence="2" type="ORF">IWX46DRAFT_577567</name>
</gene>
<feature type="region of interest" description="Disordered" evidence="1">
    <location>
        <begin position="56"/>
        <end position="124"/>
    </location>
</feature>